<reference evidence="6 7" key="1">
    <citation type="submission" date="2017-01" db="EMBL/GenBank/DDBJ databases">
        <authorList>
            <person name="Mah S.A."/>
            <person name="Swanson W.J."/>
            <person name="Moy G.W."/>
            <person name="Vacquier V.D."/>
        </authorList>
    </citation>
    <scope>NUCLEOTIDE SEQUENCE [LARGE SCALE GENOMIC DNA]</scope>
    <source>
        <strain evidence="6 7">DSM 22694</strain>
    </source>
</reference>
<dbReference type="AlphaFoldDB" id="A0A1P8KB13"/>
<sequence>MPTKPSLSPRKPPVQRRSQETLKVIHEASIQVLLSHGIHGLTTTRVAERAGVSVGSVYQYYPNKQAMLAAVLQQHLEDVIGQMEAVCRSHRARTAAEMAHALVNAFIDAKLARSDVSQALYAIPSDQGRDAVTATMTQRAQLAICDLLASCTDRRFQDPSLVSFVLTTSLIGPAQVLVTTLPPVAQREAIKKQLGLMAQSYLERAGDPL</sequence>
<protein>
    <submittedName>
        <fullName evidence="6">TetR family transcriptional regulator</fullName>
    </submittedName>
</protein>
<dbReference type="Pfam" id="PF00440">
    <property type="entry name" value="TetR_N"/>
    <property type="match status" value="1"/>
</dbReference>
<dbReference type="PANTHER" id="PTHR30055">
    <property type="entry name" value="HTH-TYPE TRANSCRIPTIONAL REGULATOR RUTR"/>
    <property type="match status" value="1"/>
</dbReference>
<dbReference type="PANTHER" id="PTHR30055:SF234">
    <property type="entry name" value="HTH-TYPE TRANSCRIPTIONAL REGULATOR BETI"/>
    <property type="match status" value="1"/>
</dbReference>
<feature type="DNA-binding region" description="H-T-H motif" evidence="4">
    <location>
        <begin position="42"/>
        <end position="61"/>
    </location>
</feature>
<dbReference type="GO" id="GO:0000976">
    <property type="term" value="F:transcription cis-regulatory region binding"/>
    <property type="evidence" value="ECO:0007669"/>
    <property type="project" value="TreeGrafter"/>
</dbReference>
<keyword evidence="7" id="KW-1185">Reference proteome</keyword>
<name>A0A1P8KB13_9BURK</name>
<dbReference type="STRING" id="1484693.RS694_12030"/>
<evidence type="ECO:0000313" key="7">
    <source>
        <dbReference type="Proteomes" id="UP000186110"/>
    </source>
</evidence>
<dbReference type="InterPro" id="IPR001647">
    <property type="entry name" value="HTH_TetR"/>
</dbReference>
<dbReference type="InterPro" id="IPR041669">
    <property type="entry name" value="TetR_C_15"/>
</dbReference>
<evidence type="ECO:0000256" key="4">
    <source>
        <dbReference type="PROSITE-ProRule" id="PRU00335"/>
    </source>
</evidence>
<evidence type="ECO:0000313" key="6">
    <source>
        <dbReference type="EMBL" id="APW43182.1"/>
    </source>
</evidence>
<dbReference type="Proteomes" id="UP000186110">
    <property type="component" value="Chromosome"/>
</dbReference>
<dbReference type="GO" id="GO:0003700">
    <property type="term" value="F:DNA-binding transcription factor activity"/>
    <property type="evidence" value="ECO:0007669"/>
    <property type="project" value="TreeGrafter"/>
</dbReference>
<evidence type="ECO:0000259" key="5">
    <source>
        <dbReference type="PROSITE" id="PS50977"/>
    </source>
</evidence>
<gene>
    <name evidence="6" type="ORF">RS694_12030</name>
</gene>
<keyword evidence="3" id="KW-0804">Transcription</keyword>
<dbReference type="eggNOG" id="COG1309">
    <property type="taxonomic scope" value="Bacteria"/>
</dbReference>
<dbReference type="Pfam" id="PF17918">
    <property type="entry name" value="TetR_C_15"/>
    <property type="match status" value="1"/>
</dbReference>
<keyword evidence="2 4" id="KW-0238">DNA-binding</keyword>
<organism evidence="6 7">
    <name type="scientific">Rhodoferax saidenbachensis</name>
    <dbReference type="NCBI Taxonomy" id="1484693"/>
    <lineage>
        <taxon>Bacteria</taxon>
        <taxon>Pseudomonadati</taxon>
        <taxon>Pseudomonadota</taxon>
        <taxon>Betaproteobacteria</taxon>
        <taxon>Burkholderiales</taxon>
        <taxon>Comamonadaceae</taxon>
        <taxon>Rhodoferax</taxon>
    </lineage>
</organism>
<feature type="domain" description="HTH tetR-type" evidence="5">
    <location>
        <begin position="19"/>
        <end position="79"/>
    </location>
</feature>
<keyword evidence="1" id="KW-0805">Transcription regulation</keyword>
<accession>A0A1P8KB13</accession>
<dbReference type="PROSITE" id="PS50977">
    <property type="entry name" value="HTH_TETR_2"/>
    <property type="match status" value="1"/>
</dbReference>
<dbReference type="EMBL" id="CP019239">
    <property type="protein sequence ID" value="APW43182.1"/>
    <property type="molecule type" value="Genomic_DNA"/>
</dbReference>
<evidence type="ECO:0000256" key="2">
    <source>
        <dbReference type="ARBA" id="ARBA00023125"/>
    </source>
</evidence>
<dbReference type="InterPro" id="IPR050109">
    <property type="entry name" value="HTH-type_TetR-like_transc_reg"/>
</dbReference>
<dbReference type="SUPFAM" id="SSF46689">
    <property type="entry name" value="Homeodomain-like"/>
    <property type="match status" value="1"/>
</dbReference>
<dbReference type="PRINTS" id="PR00455">
    <property type="entry name" value="HTHTETR"/>
</dbReference>
<dbReference type="Gene3D" id="1.10.357.10">
    <property type="entry name" value="Tetracycline Repressor, domain 2"/>
    <property type="match status" value="1"/>
</dbReference>
<dbReference type="KEGG" id="rsb:RS694_12030"/>
<evidence type="ECO:0000256" key="1">
    <source>
        <dbReference type="ARBA" id="ARBA00023015"/>
    </source>
</evidence>
<evidence type="ECO:0000256" key="3">
    <source>
        <dbReference type="ARBA" id="ARBA00023163"/>
    </source>
</evidence>
<proteinExistence type="predicted"/>
<dbReference type="InterPro" id="IPR009057">
    <property type="entry name" value="Homeodomain-like_sf"/>
</dbReference>